<dbReference type="GO" id="GO:0000105">
    <property type="term" value="P:L-histidine biosynthetic process"/>
    <property type="evidence" value="ECO:0007669"/>
    <property type="project" value="UniProtKB-UniRule"/>
</dbReference>
<evidence type="ECO:0000256" key="1">
    <source>
        <dbReference type="ARBA" id="ARBA00005047"/>
    </source>
</evidence>
<sequence length="240" mass="26313">MVRHKHSGLQDRVPQNSAHAQKACSRACRPRAEPAPTARGDTSAERWLGLRTGRAFRETRETRVEAEVNLDGAGVCSVSTGYRFLDHMVETLARHSLIDMSVSASGDLRHHVVEDTAIVLGTALEKALADRKSIRRFGYALIPMDEAVAYAAVDLVRRPKPVIDLRTKVDVVEDIPVSEIVHFLETLATSMNATIHVKVLDGSDDHHKVEAGFKALAVALRHAAERDLRTISAPSTKGTM</sequence>
<comment type="catalytic activity">
    <reaction evidence="6">
        <text>D-erythro-1-(imidazol-4-yl)glycerol 3-phosphate = 3-(imidazol-4-yl)-2-oxopropyl phosphate + H2O</text>
        <dbReference type="Rhea" id="RHEA:11040"/>
        <dbReference type="ChEBI" id="CHEBI:15377"/>
        <dbReference type="ChEBI" id="CHEBI:57766"/>
        <dbReference type="ChEBI" id="CHEBI:58278"/>
        <dbReference type="EC" id="4.2.1.19"/>
    </reaction>
</comment>
<proteinExistence type="inferred from homology"/>
<keyword evidence="5 6" id="KW-0456">Lyase</keyword>
<dbReference type="HAMAP" id="MF_00076">
    <property type="entry name" value="HisB"/>
    <property type="match status" value="1"/>
</dbReference>
<dbReference type="InterPro" id="IPR020568">
    <property type="entry name" value="Ribosomal_Su5_D2-typ_SF"/>
</dbReference>
<dbReference type="Gene3D" id="3.30.230.40">
    <property type="entry name" value="Imidazole glycerol phosphate dehydratase, domain 1"/>
    <property type="match status" value="2"/>
</dbReference>
<comment type="subcellular location">
    <subcellularLocation>
        <location evidence="6">Cytoplasm</location>
    </subcellularLocation>
</comment>
<comment type="pathway">
    <text evidence="1 6">Amino-acid biosynthesis; L-histidine biosynthesis; L-histidine from 5-phospho-alpha-D-ribose 1-diphosphate: step 6/9.</text>
</comment>
<reference evidence="8" key="1">
    <citation type="journal article" date="2020" name="mSystems">
        <title>Genome- and Community-Level Interaction Insights into Carbon Utilization and Element Cycling Functions of Hydrothermarchaeota in Hydrothermal Sediment.</title>
        <authorList>
            <person name="Zhou Z."/>
            <person name="Liu Y."/>
            <person name="Xu W."/>
            <person name="Pan J."/>
            <person name="Luo Z.H."/>
            <person name="Li M."/>
        </authorList>
    </citation>
    <scope>NUCLEOTIDE SEQUENCE [LARGE SCALE GENOMIC DNA]</scope>
    <source>
        <strain evidence="8">SpSt-1074</strain>
    </source>
</reference>
<dbReference type="PANTHER" id="PTHR23133:SF2">
    <property type="entry name" value="IMIDAZOLEGLYCEROL-PHOSPHATE DEHYDRATASE"/>
    <property type="match status" value="1"/>
</dbReference>
<feature type="region of interest" description="Disordered" evidence="7">
    <location>
        <begin position="1"/>
        <end position="44"/>
    </location>
</feature>
<evidence type="ECO:0000256" key="3">
    <source>
        <dbReference type="ARBA" id="ARBA00022605"/>
    </source>
</evidence>
<evidence type="ECO:0000256" key="6">
    <source>
        <dbReference type="HAMAP-Rule" id="MF_00076"/>
    </source>
</evidence>
<evidence type="ECO:0000256" key="4">
    <source>
        <dbReference type="ARBA" id="ARBA00023102"/>
    </source>
</evidence>
<dbReference type="PANTHER" id="PTHR23133">
    <property type="entry name" value="IMIDAZOLEGLYCEROL-PHOSPHATE DEHYDRATASE HIS7"/>
    <property type="match status" value="1"/>
</dbReference>
<organism evidence="8">
    <name type="scientific">Caldiarchaeum subterraneum</name>
    <dbReference type="NCBI Taxonomy" id="311458"/>
    <lineage>
        <taxon>Archaea</taxon>
        <taxon>Nitrososphaerota</taxon>
        <taxon>Candidatus Caldarchaeales</taxon>
        <taxon>Candidatus Caldarchaeaceae</taxon>
        <taxon>Candidatus Caldarchaeum</taxon>
    </lineage>
</organism>
<comment type="similarity">
    <text evidence="6">Belongs to the imidazoleglycerol-phosphate dehydratase family.</text>
</comment>
<dbReference type="FunFam" id="3.30.230.40:FF:000003">
    <property type="entry name" value="Imidazoleglycerol-phosphate dehydratase HisB"/>
    <property type="match status" value="1"/>
</dbReference>
<gene>
    <name evidence="6 8" type="primary">hisB</name>
    <name evidence="8" type="ORF">ENM31_04460</name>
</gene>
<dbReference type="InterPro" id="IPR000807">
    <property type="entry name" value="ImidazoleglycerolP_deHydtase"/>
</dbReference>
<protein>
    <recommendedName>
        <fullName evidence="2 6">Imidazoleglycerol-phosphate dehydratase</fullName>
        <shortName evidence="6">IGPD</shortName>
        <ecNumber evidence="6">4.2.1.19</ecNumber>
    </recommendedName>
</protein>
<dbReference type="SUPFAM" id="SSF54211">
    <property type="entry name" value="Ribosomal protein S5 domain 2-like"/>
    <property type="match status" value="2"/>
</dbReference>
<comment type="caution">
    <text evidence="8">The sequence shown here is derived from an EMBL/GenBank/DDBJ whole genome shotgun (WGS) entry which is preliminary data.</text>
</comment>
<keyword evidence="6" id="KW-0963">Cytoplasm</keyword>
<accession>A0A7J3VUA4</accession>
<evidence type="ECO:0000313" key="8">
    <source>
        <dbReference type="EMBL" id="HHM44529.1"/>
    </source>
</evidence>
<keyword evidence="3 6" id="KW-0028">Amino-acid biosynthesis</keyword>
<name>A0A7J3VUA4_CALS0</name>
<evidence type="ECO:0000256" key="7">
    <source>
        <dbReference type="SAM" id="MobiDB-lite"/>
    </source>
</evidence>
<dbReference type="EC" id="4.2.1.19" evidence="6"/>
<keyword evidence="4 6" id="KW-0368">Histidine biosynthesis</keyword>
<evidence type="ECO:0000256" key="5">
    <source>
        <dbReference type="ARBA" id="ARBA00023239"/>
    </source>
</evidence>
<dbReference type="UniPathway" id="UPA00031">
    <property type="reaction ID" value="UER00011"/>
</dbReference>
<dbReference type="EMBL" id="DRXH01000155">
    <property type="protein sequence ID" value="HHM44529.1"/>
    <property type="molecule type" value="Genomic_DNA"/>
</dbReference>
<dbReference type="InterPro" id="IPR038494">
    <property type="entry name" value="IGPD_sf"/>
</dbReference>
<evidence type="ECO:0000256" key="2">
    <source>
        <dbReference type="ARBA" id="ARBA00016664"/>
    </source>
</evidence>
<dbReference type="InterPro" id="IPR020565">
    <property type="entry name" value="ImidazoleglycerP_deHydtase_CS"/>
</dbReference>
<dbReference type="FunFam" id="3.30.230.40:FF:000001">
    <property type="entry name" value="Imidazoleglycerol-phosphate dehydratase HisB"/>
    <property type="match status" value="1"/>
</dbReference>
<dbReference type="Pfam" id="PF00475">
    <property type="entry name" value="IGPD"/>
    <property type="match status" value="1"/>
</dbReference>
<dbReference type="AlphaFoldDB" id="A0A7J3VUA4"/>
<dbReference type="PROSITE" id="PS00955">
    <property type="entry name" value="IGP_DEHYDRATASE_2"/>
    <property type="match status" value="1"/>
</dbReference>
<dbReference type="GO" id="GO:0005737">
    <property type="term" value="C:cytoplasm"/>
    <property type="evidence" value="ECO:0007669"/>
    <property type="project" value="UniProtKB-SubCell"/>
</dbReference>
<dbReference type="NCBIfam" id="NF002114">
    <property type="entry name" value="PRK00951.2-4"/>
    <property type="match status" value="1"/>
</dbReference>
<dbReference type="CDD" id="cd07914">
    <property type="entry name" value="IGPD"/>
    <property type="match status" value="1"/>
</dbReference>
<dbReference type="GO" id="GO:0004424">
    <property type="term" value="F:imidazoleglycerol-phosphate dehydratase activity"/>
    <property type="evidence" value="ECO:0007669"/>
    <property type="project" value="UniProtKB-UniRule"/>
</dbReference>